<dbReference type="EMBL" id="CP011390">
    <property type="protein sequence ID" value="ANE53011.1"/>
    <property type="molecule type" value="Genomic_DNA"/>
</dbReference>
<gene>
    <name evidence="4" type="ORF">SY85_23590</name>
</gene>
<evidence type="ECO:0000259" key="3">
    <source>
        <dbReference type="Pfam" id="PF13439"/>
    </source>
</evidence>
<dbReference type="PANTHER" id="PTHR46401">
    <property type="entry name" value="GLYCOSYLTRANSFERASE WBBK-RELATED"/>
    <property type="match status" value="1"/>
</dbReference>
<dbReference type="Gene3D" id="3.40.50.2000">
    <property type="entry name" value="Glycogen Phosphorylase B"/>
    <property type="match status" value="2"/>
</dbReference>
<feature type="domain" description="Glycosyl transferase family 1" evidence="2">
    <location>
        <begin position="176"/>
        <end position="332"/>
    </location>
</feature>
<dbReference type="Pfam" id="PF13439">
    <property type="entry name" value="Glyco_transf_4"/>
    <property type="match status" value="1"/>
</dbReference>
<dbReference type="Pfam" id="PF00534">
    <property type="entry name" value="Glycos_transf_1"/>
    <property type="match status" value="1"/>
</dbReference>
<keyword evidence="1" id="KW-0808">Transferase</keyword>
<reference evidence="5" key="1">
    <citation type="submission" date="2015-01" db="EMBL/GenBank/DDBJ databases">
        <title>Flavisolibacter sp./LCS9/ whole genome sequencing.</title>
        <authorList>
            <person name="Kim M.K."/>
            <person name="Srinivasan S."/>
            <person name="Lee J.-J."/>
        </authorList>
    </citation>
    <scope>NUCLEOTIDE SEQUENCE [LARGE SCALE GENOMIC DNA]</scope>
    <source>
        <strain evidence="5">LCS9</strain>
    </source>
</reference>
<dbReference type="GO" id="GO:0016757">
    <property type="term" value="F:glycosyltransferase activity"/>
    <property type="evidence" value="ECO:0007669"/>
    <property type="project" value="InterPro"/>
</dbReference>
<dbReference type="KEGG" id="fla:SY85_23590"/>
<keyword evidence="5" id="KW-1185">Reference proteome</keyword>
<proteinExistence type="predicted"/>
<dbReference type="PANTHER" id="PTHR46401:SF2">
    <property type="entry name" value="GLYCOSYLTRANSFERASE WBBK-RELATED"/>
    <property type="match status" value="1"/>
</dbReference>
<accession>A0A172U0Y0</accession>
<sequence>MSYINVPEFNEPFKWVYRIRGYVGVLDSLAKSNDVISIDQINYSGVHFVNGVQHYFFNNGKRVTYFPRRLHKLLREWKPDVVIVHGMHFPLQIIQLRLYLGKDVKIIVQNHADRIPRFHKKLFLKVADKFIDAYFFTSGIMAKEWIGQGLINKEEKVKEIMMGSSVFEPMDRYEAMQKTRVEETRNFLWVGRLDANKDPVTLVKAFIDFSESHANAKLYVIYQSNELLNEIKDLIHNSGNRAVQLVGKVAHDDIQLWINSVDYIISTSHYEAFGLSIVEAMSCGCIPIVTNIPSFQKITGLSSGILFEPGNVNDLVCALKEVINKDIVQERERTLQQFNNHLSFDAIANSITVAVQSL</sequence>
<feature type="domain" description="Glycosyltransferase subfamily 4-like N-terminal" evidence="3">
    <location>
        <begin position="45"/>
        <end position="149"/>
    </location>
</feature>
<reference evidence="4 5" key="2">
    <citation type="journal article" date="2016" name="Int. J. Syst. Evol. Microbiol.">
        <title>Flavisolibacter tropicus sp. nov., isolated from tropical soil.</title>
        <authorList>
            <person name="Lee J.J."/>
            <person name="Kang M.S."/>
            <person name="Kim G.S."/>
            <person name="Lee C.S."/>
            <person name="Lim S."/>
            <person name="Lee J."/>
            <person name="Roh S.H."/>
            <person name="Kang H."/>
            <person name="Ha J.M."/>
            <person name="Bae S."/>
            <person name="Jung H.Y."/>
            <person name="Kim M.K."/>
        </authorList>
    </citation>
    <scope>NUCLEOTIDE SEQUENCE [LARGE SCALE GENOMIC DNA]</scope>
    <source>
        <strain evidence="4 5">LCS9</strain>
    </source>
</reference>
<evidence type="ECO:0000259" key="2">
    <source>
        <dbReference type="Pfam" id="PF00534"/>
    </source>
</evidence>
<protein>
    <submittedName>
        <fullName evidence="4">Uncharacterized protein</fullName>
    </submittedName>
</protein>
<name>A0A172U0Y0_9BACT</name>
<dbReference type="Proteomes" id="UP000077177">
    <property type="component" value="Chromosome"/>
</dbReference>
<dbReference type="SUPFAM" id="SSF53756">
    <property type="entry name" value="UDP-Glycosyltransferase/glycogen phosphorylase"/>
    <property type="match status" value="1"/>
</dbReference>
<dbReference type="AlphaFoldDB" id="A0A172U0Y0"/>
<dbReference type="STRING" id="1492898.SY85_23590"/>
<dbReference type="InterPro" id="IPR001296">
    <property type="entry name" value="Glyco_trans_1"/>
</dbReference>
<evidence type="ECO:0000313" key="5">
    <source>
        <dbReference type="Proteomes" id="UP000077177"/>
    </source>
</evidence>
<dbReference type="InterPro" id="IPR028098">
    <property type="entry name" value="Glyco_trans_4-like_N"/>
</dbReference>
<organism evidence="4 5">
    <name type="scientific">Flavisolibacter tropicus</name>
    <dbReference type="NCBI Taxonomy" id="1492898"/>
    <lineage>
        <taxon>Bacteria</taxon>
        <taxon>Pseudomonadati</taxon>
        <taxon>Bacteroidota</taxon>
        <taxon>Chitinophagia</taxon>
        <taxon>Chitinophagales</taxon>
        <taxon>Chitinophagaceae</taxon>
        <taxon>Flavisolibacter</taxon>
    </lineage>
</organism>
<evidence type="ECO:0000313" key="4">
    <source>
        <dbReference type="EMBL" id="ANE53011.1"/>
    </source>
</evidence>
<dbReference type="CDD" id="cd03801">
    <property type="entry name" value="GT4_PimA-like"/>
    <property type="match status" value="1"/>
</dbReference>
<evidence type="ECO:0000256" key="1">
    <source>
        <dbReference type="ARBA" id="ARBA00022679"/>
    </source>
</evidence>